<evidence type="ECO:0000256" key="3">
    <source>
        <dbReference type="ARBA" id="ARBA00022989"/>
    </source>
</evidence>
<feature type="domain" description="Translocation and assembly module TamB C-terminal" evidence="7">
    <location>
        <begin position="1736"/>
        <end position="2128"/>
    </location>
</feature>
<gene>
    <name evidence="8" type="ORF">NDI37_14415</name>
</gene>
<evidence type="ECO:0000259" key="7">
    <source>
        <dbReference type="Pfam" id="PF04357"/>
    </source>
</evidence>
<evidence type="ECO:0000256" key="1">
    <source>
        <dbReference type="ARBA" id="ARBA00004167"/>
    </source>
</evidence>
<feature type="compositionally biased region" description="Polar residues" evidence="5">
    <location>
        <begin position="1982"/>
        <end position="1997"/>
    </location>
</feature>
<reference evidence="8 9" key="1">
    <citation type="submission" date="2022-04" db="EMBL/GenBank/DDBJ databases">
        <title>Positive selection, recombination, and allopatry shape intraspecific diversity of widespread and dominant cyanobacteria.</title>
        <authorList>
            <person name="Wei J."/>
            <person name="Shu W."/>
            <person name="Hu C."/>
        </authorList>
    </citation>
    <scope>NUCLEOTIDE SEQUENCE [LARGE SCALE GENOMIC DNA]</scope>
    <source>
        <strain evidence="8 9">GB2-A5</strain>
    </source>
</reference>
<feature type="transmembrane region" description="Helical" evidence="6">
    <location>
        <begin position="20"/>
        <end position="47"/>
    </location>
</feature>
<evidence type="ECO:0000256" key="2">
    <source>
        <dbReference type="ARBA" id="ARBA00022692"/>
    </source>
</evidence>
<keyword evidence="2 6" id="KW-0812">Transmembrane</keyword>
<evidence type="ECO:0000256" key="6">
    <source>
        <dbReference type="SAM" id="Phobius"/>
    </source>
</evidence>
<protein>
    <submittedName>
        <fullName evidence="8">Translocation/assembly module TamB domain-containing protein</fullName>
    </submittedName>
</protein>
<name>A0ABV0JQA6_9CYAN</name>
<feature type="region of interest" description="Disordered" evidence="5">
    <location>
        <begin position="1587"/>
        <end position="1621"/>
    </location>
</feature>
<feature type="region of interest" description="Disordered" evidence="5">
    <location>
        <begin position="177"/>
        <end position="202"/>
    </location>
</feature>
<proteinExistence type="predicted"/>
<dbReference type="InterPro" id="IPR007452">
    <property type="entry name" value="TamB_C"/>
</dbReference>
<evidence type="ECO:0000313" key="9">
    <source>
        <dbReference type="Proteomes" id="UP001442494"/>
    </source>
</evidence>
<evidence type="ECO:0000256" key="5">
    <source>
        <dbReference type="SAM" id="MobiDB-lite"/>
    </source>
</evidence>
<dbReference type="RefSeq" id="WP_190419302.1">
    <property type="nucleotide sequence ID" value="NZ_JAMPKK010000030.1"/>
</dbReference>
<feature type="region of interest" description="Disordered" evidence="5">
    <location>
        <begin position="1978"/>
        <end position="1997"/>
    </location>
</feature>
<comment type="subcellular location">
    <subcellularLocation>
        <location evidence="1">Membrane</location>
        <topology evidence="1">Single-pass membrane protein</topology>
    </subcellularLocation>
</comment>
<dbReference type="Proteomes" id="UP001442494">
    <property type="component" value="Unassembled WGS sequence"/>
</dbReference>
<feature type="compositionally biased region" description="Low complexity" evidence="5">
    <location>
        <begin position="1606"/>
        <end position="1618"/>
    </location>
</feature>
<organism evidence="8 9">
    <name type="scientific">Funiculus sociatus GB2-A5</name>
    <dbReference type="NCBI Taxonomy" id="2933946"/>
    <lineage>
        <taxon>Bacteria</taxon>
        <taxon>Bacillati</taxon>
        <taxon>Cyanobacteriota</taxon>
        <taxon>Cyanophyceae</taxon>
        <taxon>Coleofasciculales</taxon>
        <taxon>Coleofasciculaceae</taxon>
        <taxon>Funiculus</taxon>
    </lineage>
</organism>
<keyword evidence="4 6" id="KW-0472">Membrane</keyword>
<dbReference type="Pfam" id="PF04357">
    <property type="entry name" value="TamB"/>
    <property type="match status" value="1"/>
</dbReference>
<dbReference type="EMBL" id="JAMPKK010000030">
    <property type="protein sequence ID" value="MEP0865660.1"/>
    <property type="molecule type" value="Genomic_DNA"/>
</dbReference>
<sequence>MTNSPNPGNEPATTSNRRVWLLLLSRTGIALGLFLLVGIAGGVWWAWVFVHQRLAPIVQENLSQTLNRPVQLGQVEGFSPNSLRFRSSSIPATPTDPDRASVEGVKVVFDPLALLFNRTLKLDITLVKPDVYIEQDEKGRWVSTQLESKDASGPITTELQSIRVQNADVLLLPRLKKRQGKQGTNAQSATQQRTPQNTLPDVGQLVPTGKKGAEAIAFTQVNGGANFLDQNQRIRFNASGLPVVPVAPQQQPNTTATPVLGNLKISGEYRPPTGQTNLLVQGQNLSAVDVDRLVKLPLYLQAGLVDGNLEIQLRDEQRPTFKGTAGLKNVTAQVGTVPRPFTNANGILRFNGYQIGLENVTTLYGQVPAVANGIIDTKTDGGYNIAAQTKPVTLTKALDTLKVNSPVPVSGEVRADLQLKGSLEKPILSGTAVTTKPTEQLPLKIDKVNFQGLSGQFQLAGSTLSITDIRALPSVGGKLTGNGRIQLGEKGGLVFDVLAQQVPGDAVAQIYGVKPTNIQIGTVTAKSQVFGTPGNLQTVVQFQAPQATYPGSGEVIVTEDTTFFRNTTLNVGGGIVKAKGQLNNGRWQASGIANDVQLARLSEVPPQLQSAQIDGTFNLSGNFGSSATNTIDGTAQGRVNIAGGTVTASNVKVNNGRWQASGQASGVQLAKLFPQLPPQFQGQLNNGSFNLAGNLENVSAETIRGTASGRLNVGGGTVNAANVQLNNGRWQASGQASGVQLAKLFPQLPPQFQGQLNNGSFNLAGNLENVSAETIRGTASGRLNLGAGSVTATNVQLNNGRWQASGQATDVQLARLFPQIPPQFQGRLRNGSFNLSGSLANASPETINGTASGRLNLGGGTVNAANVQLNNGRWQASGEASNVQLARLFPQFQGKLNSGSFNLSGSLAASGAESITGTASGNLNLGGGTVNAANVQLNNGRWQASGEASNVQLAEVFPQLPSQFQGRLNNGSFNLSGSLAASGAESITGTASGSLNLGGGTVNAANVQLNNGRWQASGQADGVQLARVFPQLPSQFQGQLNNGSFNLSGSLAAFTPASLTGTASGSLNVGGGTITASNIQLQDGRWQGTIAANDVALEELAEALPASSPIPDVQGRVSGTLNASGSLLASNPAAIQATGQVRVEDLVAYELDFDPVLTGQVNLVPGQRSSFELTGNQNDQISLVLSPNYQPLSFLLKRDDVVAQGDRRGDLFVLDVENVPLALLKDLAPENVLARLPAAIASQPIGGKLSGDITINLENFSVVGNDIAIAQPVFGTFKGTELTIDSFSYANGSGTLTRANFTQGESEYSLGANFNQTPRGPEFKLALNVEQGKIQDVLPFLQIFDLQDLARGGQPPTYARAAAVKPQPVGLQNATLQNQLRLFSEIEAILAAQQEERNSSGIPELADLTGNFFTAEPIIITASPQEGIEARFNLVGTDWKWGKEEEPNRLYKADQIVAKGSFQDGVLTLLPLRVESDETLVAFNGIIGGDEQSGLLRVANLPVSPLRRFVNVPFDIEGQLNGTAAIAGTITNPQAKGELRLADARLNQTEVETARGSFQYSDARLTFSSTIDTGQAAAGTTLTENISSPQASVVTPPPSGFQCYRQSSDASSQSQSPSATRISGSIPFYNLPFPSVTPDNNCISLDVNVKNEGLSLLNLLSRSAVSWKDGTGQVQLRVDGAVDPTTGRINQRQLVAAGSATVKNATIEAQALPEPLTDVNGTVRFNFDRLNVVEELRGNFSGGQVVVSGSIPLSDAAQGTNGEQITVNLEKLALNLKGLYNGGVNGNVQISGSALSPQIGGQVLLADGRVLLGETRGGGGNGAASAPNGGAATEAAQPLNPGFNNLLINLGEGVEISRPPLLAFLAEGDLRLNGTLDDIEPSGTIRLKRGQVNLFTTQFRLASGYEHTAVFVPGQGLDPNLDVRLVASVPEVTRSRIATISNTGITSNEISDVPATNLGALGTVRIQARVTGAASELADNLDPTSNQPSNLELTSNPSRSETEIVALLGGSFVDTLGGDATLGLANLAGSALLTPFQNVVGDALGLSEFRLFPTQVTDDKSRTSTLGLAAELGVDITPKLSGSVSKVLTNSQAPQFNVRYRVNDEILLRGGTDLSDDHRAVLEYEKRF</sequence>
<comment type="caution">
    <text evidence="8">The sequence shown here is derived from an EMBL/GenBank/DDBJ whole genome shotgun (WGS) entry which is preliminary data.</text>
</comment>
<feature type="compositionally biased region" description="Polar residues" evidence="5">
    <location>
        <begin position="181"/>
        <end position="199"/>
    </location>
</feature>
<keyword evidence="3 6" id="KW-1133">Transmembrane helix</keyword>
<evidence type="ECO:0000256" key="4">
    <source>
        <dbReference type="ARBA" id="ARBA00023136"/>
    </source>
</evidence>
<dbReference type="PANTHER" id="PTHR34457:SF3">
    <property type="entry name" value="PROTEIN TIC236, CHLOROPLASTIC"/>
    <property type="match status" value="1"/>
</dbReference>
<evidence type="ECO:0000313" key="8">
    <source>
        <dbReference type="EMBL" id="MEP0865660.1"/>
    </source>
</evidence>
<dbReference type="InterPro" id="IPR053022">
    <property type="entry name" value="Chloroplast_translocon_comp"/>
</dbReference>
<dbReference type="PANTHER" id="PTHR34457">
    <property type="entry name" value="EMBRYO DEFECTIVE 2410"/>
    <property type="match status" value="1"/>
</dbReference>
<accession>A0ABV0JQA6</accession>
<keyword evidence="9" id="KW-1185">Reference proteome</keyword>